<sequence length="101" mass="11669">MCIRWMLIAILFTPAATESKVVGHSRPVWWVRYNQKGNKLLSYAADQYRGGNPEYCVWSCATGSLSHTSKDEPVTKIFDDLDERTDGYLQCINYERTVFRV</sequence>
<evidence type="ECO:0000256" key="1">
    <source>
        <dbReference type="SAM" id="SignalP"/>
    </source>
</evidence>
<keyword evidence="1" id="KW-0732">Signal</keyword>
<dbReference type="EMBL" id="HBEL01053422">
    <property type="protein sequence ID" value="CAD8428292.1"/>
    <property type="molecule type" value="Transcribed_RNA"/>
</dbReference>
<reference evidence="2" key="1">
    <citation type="submission" date="2021-01" db="EMBL/GenBank/DDBJ databases">
        <authorList>
            <person name="Corre E."/>
            <person name="Pelletier E."/>
            <person name="Niang G."/>
            <person name="Scheremetjew M."/>
            <person name="Finn R."/>
            <person name="Kale V."/>
            <person name="Holt S."/>
            <person name="Cochrane G."/>
            <person name="Meng A."/>
            <person name="Brown T."/>
            <person name="Cohen L."/>
        </authorList>
    </citation>
    <scope>NUCLEOTIDE SEQUENCE</scope>
    <source>
        <strain evidence="2">CCAP1064/1</strain>
    </source>
</reference>
<name>A0A7S0CNA7_9STRA</name>
<gene>
    <name evidence="2" type="ORF">PINE0816_LOCUS24462</name>
</gene>
<accession>A0A7S0CNA7</accession>
<evidence type="ECO:0000313" key="2">
    <source>
        <dbReference type="EMBL" id="CAD8428292.1"/>
    </source>
</evidence>
<proteinExistence type="predicted"/>
<organism evidence="2">
    <name type="scientific">Proboscia inermis</name>
    <dbReference type="NCBI Taxonomy" id="420281"/>
    <lineage>
        <taxon>Eukaryota</taxon>
        <taxon>Sar</taxon>
        <taxon>Stramenopiles</taxon>
        <taxon>Ochrophyta</taxon>
        <taxon>Bacillariophyta</taxon>
        <taxon>Coscinodiscophyceae</taxon>
        <taxon>Rhizosoleniophycidae</taxon>
        <taxon>Rhizosoleniales</taxon>
        <taxon>Rhizosoleniaceae</taxon>
        <taxon>Proboscia</taxon>
    </lineage>
</organism>
<feature type="signal peptide" evidence="1">
    <location>
        <begin position="1"/>
        <end position="17"/>
    </location>
</feature>
<feature type="chain" id="PRO_5030615748" evidence="1">
    <location>
        <begin position="18"/>
        <end position="101"/>
    </location>
</feature>
<protein>
    <submittedName>
        <fullName evidence="2">Uncharacterized protein</fullName>
    </submittedName>
</protein>
<dbReference type="AlphaFoldDB" id="A0A7S0CNA7"/>